<protein>
    <submittedName>
        <fullName evidence="1">Uncharacterized protein</fullName>
    </submittedName>
</protein>
<evidence type="ECO:0000313" key="1">
    <source>
        <dbReference type="EMBL" id="AGT08299.1"/>
    </source>
</evidence>
<reference evidence="1 2" key="1">
    <citation type="journal article" date="2014" name="BMC Genomics">
        <title>Architecture and functions of a multipartite genome of the methylotrophic bacterium Paracoccus aminophilus JCM 7686, containing primary and secondary chromids.</title>
        <authorList>
            <person name="Dziewit L."/>
            <person name="Czarnecki J."/>
            <person name="Wibberg D."/>
            <person name="Radlinska M."/>
            <person name="Mrozek P."/>
            <person name="Szymczak M."/>
            <person name="Schluter A."/>
            <person name="Puhler A."/>
            <person name="Bartosik D."/>
        </authorList>
    </citation>
    <scope>NUCLEOTIDE SEQUENCE [LARGE SCALE GENOMIC DNA]</scope>
    <source>
        <strain evidence="1">JCM 7686</strain>
    </source>
</reference>
<evidence type="ECO:0000313" key="2">
    <source>
        <dbReference type="Proteomes" id="UP000015480"/>
    </source>
</evidence>
<accession>S5XM03</accession>
<organism evidence="1 2">
    <name type="scientific">Paracoccus aminophilus JCM 7686</name>
    <dbReference type="NCBI Taxonomy" id="1367847"/>
    <lineage>
        <taxon>Bacteria</taxon>
        <taxon>Pseudomonadati</taxon>
        <taxon>Pseudomonadota</taxon>
        <taxon>Alphaproteobacteria</taxon>
        <taxon>Rhodobacterales</taxon>
        <taxon>Paracoccaceae</taxon>
        <taxon>Paracoccus</taxon>
    </lineage>
</organism>
<sequence>MTDTLIPPLTPLTRSDADALAALDWTFVLAEIGAVDLTTLCCAPKPWPVDPPLYPRAYQALSAQPRLCNFGLVLFQPGTREPRKLPRHLLPPPGWHVAGLSSARAPGPGPHPFAQFFAPEERALRQDLRDAILNGQPLPEAPATLLRAILRELSWSHPALIRPLAERYDPALFLSL</sequence>
<keyword evidence="2" id="KW-1185">Reference proteome</keyword>
<dbReference type="PATRIC" id="fig|1367847.3.peg.1159"/>
<dbReference type="RefSeq" id="WP_020949937.1">
    <property type="nucleotide sequence ID" value="NC_022041.1"/>
</dbReference>
<dbReference type="HOGENOM" id="CLU_1523719_0_0_5"/>
<dbReference type="EMBL" id="CP006650">
    <property type="protein sequence ID" value="AGT08299.1"/>
    <property type="molecule type" value="Genomic_DNA"/>
</dbReference>
<dbReference type="Proteomes" id="UP000015480">
    <property type="component" value="Chromosome"/>
</dbReference>
<dbReference type="AlphaFoldDB" id="S5XM03"/>
<name>S5XM03_PARAH</name>
<proteinExistence type="predicted"/>
<gene>
    <name evidence="1" type="ORF">JCM7686_1190</name>
</gene>
<dbReference type="KEGG" id="pami:JCM7686_1190"/>